<proteinExistence type="predicted"/>
<name>U2EM68_9GAMM</name>
<sequence>MPLGSATAKTDSSGDVQNHYSYDAFGKLRFDDWFSNPSDPLLYDLAIERRRGFTGHEHLDNVGLIHMNGRVYGPILGRFTSPDTVPRDHAV</sequence>
<protein>
    <submittedName>
        <fullName evidence="1">YD repeat-containing protein</fullName>
    </submittedName>
</protein>
<organism evidence="1 2">
    <name type="scientific">Salinisphaera shabanensis E1L3A</name>
    <dbReference type="NCBI Taxonomy" id="1033802"/>
    <lineage>
        <taxon>Bacteria</taxon>
        <taxon>Pseudomonadati</taxon>
        <taxon>Pseudomonadota</taxon>
        <taxon>Gammaproteobacteria</taxon>
        <taxon>Salinisphaerales</taxon>
        <taxon>Salinisphaeraceae</taxon>
        <taxon>Salinisphaera</taxon>
    </lineage>
</organism>
<dbReference type="EMBL" id="AFNV02000010">
    <property type="protein sequence ID" value="ERJ19282.1"/>
    <property type="molecule type" value="Genomic_DNA"/>
</dbReference>
<reference evidence="1 2" key="2">
    <citation type="journal article" date="2013" name="PLoS ONE">
        <title>INDIGO - INtegrated Data Warehouse of MIcrobial GenOmes with Examples from the Red Sea Extremophiles.</title>
        <authorList>
            <person name="Alam I."/>
            <person name="Antunes A."/>
            <person name="Kamau A.A."/>
            <person name="Ba Alawi W."/>
            <person name="Kalkatawi M."/>
            <person name="Stingl U."/>
            <person name="Bajic V.B."/>
        </authorList>
    </citation>
    <scope>NUCLEOTIDE SEQUENCE [LARGE SCALE GENOMIC DNA]</scope>
    <source>
        <strain evidence="1 2">E1L3A</strain>
    </source>
</reference>
<evidence type="ECO:0000313" key="2">
    <source>
        <dbReference type="Proteomes" id="UP000006242"/>
    </source>
</evidence>
<dbReference type="Proteomes" id="UP000006242">
    <property type="component" value="Unassembled WGS sequence"/>
</dbReference>
<dbReference type="InterPro" id="IPR022385">
    <property type="entry name" value="Rhs_assc_core"/>
</dbReference>
<evidence type="ECO:0000313" key="1">
    <source>
        <dbReference type="EMBL" id="ERJ19282.1"/>
    </source>
</evidence>
<accession>U2EM68</accession>
<reference evidence="1 2" key="1">
    <citation type="journal article" date="2011" name="J. Bacteriol.">
        <title>Genome sequence of Salinisphaera shabanensis, a gammaproteobacterium from the harsh, variable environment of the brine-seawater interface of the Shaban Deep in the Red Sea.</title>
        <authorList>
            <person name="Antunes A."/>
            <person name="Alam I."/>
            <person name="Bajic V.B."/>
            <person name="Stingl U."/>
        </authorList>
    </citation>
    <scope>NUCLEOTIDE SEQUENCE [LARGE SCALE GENOMIC DNA]</scope>
    <source>
        <strain evidence="1 2">E1L3A</strain>
    </source>
</reference>
<dbReference type="NCBIfam" id="TIGR03696">
    <property type="entry name" value="Rhs_assc_core"/>
    <property type="match status" value="1"/>
</dbReference>
<dbReference type="AlphaFoldDB" id="U2EM68"/>
<dbReference type="eggNOG" id="COG3209">
    <property type="taxonomic scope" value="Bacteria"/>
</dbReference>
<comment type="caution">
    <text evidence="1">The sequence shown here is derived from an EMBL/GenBank/DDBJ whole genome shotgun (WGS) entry which is preliminary data.</text>
</comment>
<keyword evidence="2" id="KW-1185">Reference proteome</keyword>
<dbReference type="Gene3D" id="2.180.10.10">
    <property type="entry name" value="RHS repeat-associated core"/>
    <property type="match status" value="1"/>
</dbReference>
<gene>
    <name evidence="1" type="ORF">SSPSH_001656</name>
</gene>
<dbReference type="RefSeq" id="WP_006912180.1">
    <property type="nucleotide sequence ID" value="NZ_AFNV02000010.1"/>
</dbReference>
<dbReference type="OrthoDB" id="9815903at2"/>
<dbReference type="STRING" id="1033802.SSPSH_001656"/>